<dbReference type="PANTHER" id="PTHR42785">
    <property type="entry name" value="DNA TOPOISOMERASE, TYPE IA, CORE"/>
    <property type="match status" value="1"/>
</dbReference>
<organism evidence="6 7">
    <name type="scientific">Candidatus Roizmanbacteria bacterium RIFCSPLOWO2_01_FULL_38_11</name>
    <dbReference type="NCBI Taxonomy" id="1802060"/>
    <lineage>
        <taxon>Bacteria</taxon>
        <taxon>Candidatus Roizmaniibacteriota</taxon>
    </lineage>
</organism>
<dbReference type="InterPro" id="IPR000380">
    <property type="entry name" value="Topo_IA"/>
</dbReference>
<dbReference type="Gene3D" id="2.70.20.10">
    <property type="entry name" value="Topoisomerase I, domain 3"/>
    <property type="match status" value="1"/>
</dbReference>
<dbReference type="GO" id="GO:0046872">
    <property type="term" value="F:metal ion binding"/>
    <property type="evidence" value="ECO:0007669"/>
    <property type="project" value="UniProtKB-KW"/>
</dbReference>
<keyword evidence="4" id="KW-0413">Isomerase</keyword>
<name>A0A1F7IK74_9BACT</name>
<dbReference type="GO" id="GO:0005694">
    <property type="term" value="C:chromosome"/>
    <property type="evidence" value="ECO:0007669"/>
    <property type="project" value="InterPro"/>
</dbReference>
<dbReference type="CDD" id="cd00186">
    <property type="entry name" value="TOP1Ac"/>
    <property type="match status" value="1"/>
</dbReference>
<dbReference type="PROSITE" id="PS00396">
    <property type="entry name" value="TOPO_IA_1"/>
    <property type="match status" value="1"/>
</dbReference>
<dbReference type="InterPro" id="IPR013497">
    <property type="entry name" value="Topo_IA_cen"/>
</dbReference>
<dbReference type="STRING" id="1802060.A2957_03145"/>
<evidence type="ECO:0000256" key="2">
    <source>
        <dbReference type="ARBA" id="ARBA00023029"/>
    </source>
</evidence>
<dbReference type="InterPro" id="IPR023405">
    <property type="entry name" value="Topo_IA_core_domain"/>
</dbReference>
<gene>
    <name evidence="6" type="ORF">A2957_03145</name>
</gene>
<dbReference type="Gene3D" id="1.10.460.10">
    <property type="entry name" value="Topoisomerase I, domain 2"/>
    <property type="match status" value="1"/>
</dbReference>
<feature type="domain" description="Topo IA-type catalytic" evidence="5">
    <location>
        <begin position="1"/>
        <end position="392"/>
    </location>
</feature>
<dbReference type="InterPro" id="IPR013824">
    <property type="entry name" value="Topo_IA_cen_sub1"/>
</dbReference>
<evidence type="ECO:0000256" key="1">
    <source>
        <dbReference type="ARBA" id="ARBA00022723"/>
    </source>
</evidence>
<dbReference type="InterPro" id="IPR013826">
    <property type="entry name" value="Topo_IA_cen_sub3"/>
</dbReference>
<evidence type="ECO:0000256" key="3">
    <source>
        <dbReference type="ARBA" id="ARBA00023125"/>
    </source>
</evidence>
<keyword evidence="3" id="KW-0238">DNA-binding</keyword>
<dbReference type="Pfam" id="PF01396">
    <property type="entry name" value="Zn_ribbon_Top1"/>
    <property type="match status" value="2"/>
</dbReference>
<reference evidence="6 7" key="1">
    <citation type="journal article" date="2016" name="Nat. Commun.">
        <title>Thousands of microbial genomes shed light on interconnected biogeochemical processes in an aquifer system.</title>
        <authorList>
            <person name="Anantharaman K."/>
            <person name="Brown C.T."/>
            <person name="Hug L.A."/>
            <person name="Sharon I."/>
            <person name="Castelle C.J."/>
            <person name="Probst A.J."/>
            <person name="Thomas B.C."/>
            <person name="Singh A."/>
            <person name="Wilkins M.J."/>
            <person name="Karaoz U."/>
            <person name="Brodie E.L."/>
            <person name="Williams K.H."/>
            <person name="Hubbard S.S."/>
            <person name="Banfield J.F."/>
        </authorList>
    </citation>
    <scope>NUCLEOTIDE SEQUENCE [LARGE SCALE GENOMIC DNA]</scope>
</reference>
<dbReference type="InterPro" id="IPR023406">
    <property type="entry name" value="Topo_IA_AS"/>
</dbReference>
<dbReference type="EMBL" id="MGAK01000031">
    <property type="protein sequence ID" value="OGK43750.1"/>
    <property type="molecule type" value="Genomic_DNA"/>
</dbReference>
<keyword evidence="2" id="KW-0799">Topoisomerase</keyword>
<comment type="caution">
    <text evidence="6">The sequence shown here is derived from an EMBL/GenBank/DDBJ whole genome shotgun (WGS) entry which is preliminary data.</text>
</comment>
<accession>A0A1F7IK74</accession>
<dbReference type="SUPFAM" id="SSF56712">
    <property type="entry name" value="Prokaryotic type I DNA topoisomerase"/>
    <property type="match status" value="1"/>
</dbReference>
<proteinExistence type="predicted"/>
<dbReference type="SUPFAM" id="SSF57783">
    <property type="entry name" value="Zinc beta-ribbon"/>
    <property type="match status" value="1"/>
</dbReference>
<dbReference type="InterPro" id="IPR003602">
    <property type="entry name" value="Topo_IA_DNA-bd_dom"/>
</dbReference>
<dbReference type="GO" id="GO:0003677">
    <property type="term" value="F:DNA binding"/>
    <property type="evidence" value="ECO:0007669"/>
    <property type="project" value="UniProtKB-KW"/>
</dbReference>
<dbReference type="Gene3D" id="3.30.65.10">
    <property type="entry name" value="Bacterial Topoisomerase I, domain 1"/>
    <property type="match status" value="2"/>
</dbReference>
<dbReference type="AlphaFoldDB" id="A0A1F7IK74"/>
<evidence type="ECO:0000256" key="4">
    <source>
        <dbReference type="ARBA" id="ARBA00023235"/>
    </source>
</evidence>
<sequence>GRVQTVALRFTVEREKEIKKFESTPFYKGNGIFESVEAKLTAKGTEKYEKKFTLQLFDGEYSYTQTTITKELVPELQKDISSDSFIVSDLDVRSNNRVPPAPYITSTLQQDAARKFGYSSKQTMSLAQNLYEKGLITYHRTDSINLSEKFIPQAHAYIKKTYGDKYISTTQRVFKTSTKKAQEAHEAIRPTDLNEDLANHSGLTNRHKNLYDLIFKRALASQMSDAEIKNMTITIEGKKGYTFKAYQDQVMFEGFLVLYPYEERKITFNKEKGDPIKLDSLTFEEAQTQPPPRYSEASLIRTLEKKGIGRPSTYAPIISTILLRNYVEKQEGRFHPTSLGDAVSDYLSGAFENLFEVEFTSEMEDKLDLVATEKSDMVKILKDFYGPLAKNLAVEEKKEGHIDVQEATDEKCPDSDHPLVIRYSKFGKFYACSDYPNCKYTRNFVEKVNIKCPKCDDGDIIVRFTKKKKRFYGCSNYPKCDFAAWKLNEIESADKAK</sequence>
<dbReference type="GO" id="GO:0003917">
    <property type="term" value="F:DNA topoisomerase type I (single strand cut, ATP-independent) activity"/>
    <property type="evidence" value="ECO:0007669"/>
    <property type="project" value="InterPro"/>
</dbReference>
<dbReference type="Pfam" id="PF01131">
    <property type="entry name" value="Topoisom_bac"/>
    <property type="match status" value="1"/>
</dbReference>
<evidence type="ECO:0000313" key="7">
    <source>
        <dbReference type="Proteomes" id="UP000179072"/>
    </source>
</evidence>
<protein>
    <recommendedName>
        <fullName evidence="5">Topo IA-type catalytic domain-containing protein</fullName>
    </recommendedName>
</protein>
<dbReference type="PROSITE" id="PS52039">
    <property type="entry name" value="TOPO_IA_2"/>
    <property type="match status" value="1"/>
</dbReference>
<dbReference type="InterPro" id="IPR013498">
    <property type="entry name" value="Topo_IA_Znf"/>
</dbReference>
<evidence type="ECO:0000259" key="5">
    <source>
        <dbReference type="PROSITE" id="PS52039"/>
    </source>
</evidence>
<feature type="non-terminal residue" evidence="6">
    <location>
        <position position="1"/>
    </location>
</feature>
<dbReference type="Gene3D" id="1.10.290.10">
    <property type="entry name" value="Topoisomerase I, domain 4"/>
    <property type="match status" value="1"/>
</dbReference>
<dbReference type="InterPro" id="IPR013825">
    <property type="entry name" value="Topo_IA_cen_sub2"/>
</dbReference>
<dbReference type="SMART" id="SM00437">
    <property type="entry name" value="TOP1Ac"/>
    <property type="match status" value="1"/>
</dbReference>
<dbReference type="Proteomes" id="UP000179072">
    <property type="component" value="Unassembled WGS sequence"/>
</dbReference>
<dbReference type="PRINTS" id="PR00417">
    <property type="entry name" value="PRTPISMRASEI"/>
</dbReference>
<dbReference type="PANTHER" id="PTHR42785:SF1">
    <property type="entry name" value="DNA TOPOISOMERASE"/>
    <property type="match status" value="1"/>
</dbReference>
<keyword evidence="1" id="KW-0479">Metal-binding</keyword>
<evidence type="ECO:0000313" key="6">
    <source>
        <dbReference type="EMBL" id="OGK43750.1"/>
    </source>
</evidence>
<dbReference type="GO" id="GO:0006265">
    <property type="term" value="P:DNA topological change"/>
    <property type="evidence" value="ECO:0007669"/>
    <property type="project" value="InterPro"/>
</dbReference>